<comment type="subcellular location">
    <subcellularLocation>
        <location evidence="1">Nucleus</location>
    </subcellularLocation>
</comment>
<dbReference type="EMBL" id="CAJVPS010004218">
    <property type="protein sequence ID" value="CAG8600947.1"/>
    <property type="molecule type" value="Genomic_DNA"/>
</dbReference>
<gene>
    <name evidence="6" type="ORF">ALEPTO_LOCUS8141</name>
</gene>
<dbReference type="SUPFAM" id="SSF53098">
    <property type="entry name" value="Ribonuclease H-like"/>
    <property type="match status" value="1"/>
</dbReference>
<name>A0A9N9GCQ4_9GLOM</name>
<keyword evidence="2" id="KW-0479">Metal-binding</keyword>
<dbReference type="PANTHER" id="PTHR46481">
    <property type="entry name" value="ZINC FINGER BED DOMAIN-CONTAINING PROTEIN 4"/>
    <property type="match status" value="1"/>
</dbReference>
<protein>
    <submittedName>
        <fullName evidence="6">1781_t:CDS:1</fullName>
    </submittedName>
</protein>
<feature type="non-terminal residue" evidence="6">
    <location>
        <position position="192"/>
    </location>
</feature>
<dbReference type="PANTHER" id="PTHR46481:SF10">
    <property type="entry name" value="ZINC FINGER BED DOMAIN-CONTAINING PROTEIN 39"/>
    <property type="match status" value="1"/>
</dbReference>
<dbReference type="SUPFAM" id="SSF140996">
    <property type="entry name" value="Hermes dimerisation domain"/>
    <property type="match status" value="1"/>
</dbReference>
<keyword evidence="3" id="KW-0863">Zinc-finger</keyword>
<evidence type="ECO:0000256" key="2">
    <source>
        <dbReference type="ARBA" id="ARBA00022723"/>
    </source>
</evidence>
<organism evidence="6 7">
    <name type="scientific">Ambispora leptoticha</name>
    <dbReference type="NCBI Taxonomy" id="144679"/>
    <lineage>
        <taxon>Eukaryota</taxon>
        <taxon>Fungi</taxon>
        <taxon>Fungi incertae sedis</taxon>
        <taxon>Mucoromycota</taxon>
        <taxon>Glomeromycotina</taxon>
        <taxon>Glomeromycetes</taxon>
        <taxon>Archaeosporales</taxon>
        <taxon>Ambisporaceae</taxon>
        <taxon>Ambispora</taxon>
    </lineage>
</organism>
<evidence type="ECO:0000313" key="7">
    <source>
        <dbReference type="Proteomes" id="UP000789508"/>
    </source>
</evidence>
<sequence>TTSIRAHLQQKHNLLLKGSLTVLSKKHSPKIQAEKTQAILNWIILTLKPFKVIEEKAFHNMVQKLDPFYQIPVLALTADFWTSLKMENFIAITIHFIDNNWKLQHFVLDIFQFKGSHTGEIIADKIYNLLEVFNIETKVIGLTTDNAHILNLVVVSGLKLLETPIKKLRKLIKTICKSAKILEDLENIATIM</sequence>
<evidence type="ECO:0000256" key="4">
    <source>
        <dbReference type="ARBA" id="ARBA00022833"/>
    </source>
</evidence>
<keyword evidence="5" id="KW-0539">Nucleus</keyword>
<dbReference type="InterPro" id="IPR052035">
    <property type="entry name" value="ZnF_BED_domain_contain"/>
</dbReference>
<dbReference type="AlphaFoldDB" id="A0A9N9GCQ4"/>
<comment type="caution">
    <text evidence="6">The sequence shown here is derived from an EMBL/GenBank/DDBJ whole genome shotgun (WGS) entry which is preliminary data.</text>
</comment>
<accession>A0A9N9GCQ4</accession>
<proteinExistence type="predicted"/>
<dbReference type="InterPro" id="IPR012337">
    <property type="entry name" value="RNaseH-like_sf"/>
</dbReference>
<dbReference type="Proteomes" id="UP000789508">
    <property type="component" value="Unassembled WGS sequence"/>
</dbReference>
<evidence type="ECO:0000256" key="1">
    <source>
        <dbReference type="ARBA" id="ARBA00004123"/>
    </source>
</evidence>
<evidence type="ECO:0000313" key="6">
    <source>
        <dbReference type="EMBL" id="CAG8600947.1"/>
    </source>
</evidence>
<keyword evidence="7" id="KW-1185">Reference proteome</keyword>
<reference evidence="6" key="1">
    <citation type="submission" date="2021-06" db="EMBL/GenBank/DDBJ databases">
        <authorList>
            <person name="Kallberg Y."/>
            <person name="Tangrot J."/>
            <person name="Rosling A."/>
        </authorList>
    </citation>
    <scope>NUCLEOTIDE SEQUENCE</scope>
    <source>
        <strain evidence="6">FL130A</strain>
    </source>
</reference>
<keyword evidence="4" id="KW-0862">Zinc</keyword>
<dbReference type="GO" id="GO:0005634">
    <property type="term" value="C:nucleus"/>
    <property type="evidence" value="ECO:0007669"/>
    <property type="project" value="UniProtKB-SubCell"/>
</dbReference>
<evidence type="ECO:0000256" key="3">
    <source>
        <dbReference type="ARBA" id="ARBA00022771"/>
    </source>
</evidence>
<dbReference type="OrthoDB" id="2431589at2759"/>
<evidence type="ECO:0000256" key="5">
    <source>
        <dbReference type="ARBA" id="ARBA00023242"/>
    </source>
</evidence>
<dbReference type="GO" id="GO:0008270">
    <property type="term" value="F:zinc ion binding"/>
    <property type="evidence" value="ECO:0007669"/>
    <property type="project" value="UniProtKB-KW"/>
</dbReference>